<evidence type="ECO:0000313" key="3">
    <source>
        <dbReference type="Proteomes" id="UP000279422"/>
    </source>
</evidence>
<feature type="transmembrane region" description="Helical" evidence="1">
    <location>
        <begin position="87"/>
        <end position="107"/>
    </location>
</feature>
<evidence type="ECO:0000256" key="1">
    <source>
        <dbReference type="SAM" id="Phobius"/>
    </source>
</evidence>
<keyword evidence="1" id="KW-1133">Transmembrane helix</keyword>
<feature type="transmembrane region" description="Helical" evidence="1">
    <location>
        <begin position="35"/>
        <end position="59"/>
    </location>
</feature>
<organism evidence="2 3">
    <name type="scientific">Aerophobetes bacterium</name>
    <dbReference type="NCBI Taxonomy" id="2030807"/>
    <lineage>
        <taxon>Bacteria</taxon>
        <taxon>Candidatus Aerophobota</taxon>
    </lineage>
</organism>
<keyword evidence="1" id="KW-0472">Membrane</keyword>
<gene>
    <name evidence="2" type="ORF">DRJ00_01985</name>
</gene>
<dbReference type="Proteomes" id="UP000279422">
    <property type="component" value="Unassembled WGS sequence"/>
</dbReference>
<accession>A0A497E724</accession>
<protein>
    <submittedName>
        <fullName evidence="2">Uncharacterized protein</fullName>
    </submittedName>
</protein>
<proteinExistence type="predicted"/>
<evidence type="ECO:0000313" key="2">
    <source>
        <dbReference type="EMBL" id="RLE10249.1"/>
    </source>
</evidence>
<keyword evidence="1" id="KW-0812">Transmembrane</keyword>
<dbReference type="AlphaFoldDB" id="A0A497E724"/>
<name>A0A497E724_UNCAE</name>
<reference evidence="2 3" key="1">
    <citation type="submission" date="2018-06" db="EMBL/GenBank/DDBJ databases">
        <title>Extensive metabolic versatility and redundancy in microbially diverse, dynamic hydrothermal sediments.</title>
        <authorList>
            <person name="Dombrowski N."/>
            <person name="Teske A."/>
            <person name="Baker B.J."/>
        </authorList>
    </citation>
    <scope>NUCLEOTIDE SEQUENCE [LARGE SCALE GENOMIC DNA]</scope>
    <source>
        <strain evidence="2">B47_G16</strain>
    </source>
</reference>
<comment type="caution">
    <text evidence="2">The sequence shown here is derived from an EMBL/GenBank/DDBJ whole genome shotgun (WGS) entry which is preliminary data.</text>
</comment>
<dbReference type="EMBL" id="QMPZ01000013">
    <property type="protein sequence ID" value="RLE10249.1"/>
    <property type="molecule type" value="Genomic_DNA"/>
</dbReference>
<sequence length="130" mass="14495">MKESEKKGKQGKNKMPEEDVEKIAKKLLKWHKAEMAILFVLVGLGAVLILAGIGVYFYVGKLTMIQKLFTSSSKNLIISQVKMLYDFSRVLGIVFSLTGLAVIILSLDRISFIKGMHKIASSIHRKNGQV</sequence>